<organism evidence="1 2">
    <name type="scientific">Halopelagius inordinatus</name>
    <dbReference type="NCBI Taxonomy" id="553467"/>
    <lineage>
        <taxon>Archaea</taxon>
        <taxon>Methanobacteriati</taxon>
        <taxon>Methanobacteriota</taxon>
        <taxon>Stenosarchaea group</taxon>
        <taxon>Halobacteria</taxon>
        <taxon>Halobacteriales</taxon>
        <taxon>Haloferacaceae</taxon>
    </lineage>
</organism>
<dbReference type="InterPro" id="IPR055965">
    <property type="entry name" value="DUF7543"/>
</dbReference>
<dbReference type="AlphaFoldDB" id="A0A1I2NKC9"/>
<dbReference type="Proteomes" id="UP000198876">
    <property type="component" value="Unassembled WGS sequence"/>
</dbReference>
<dbReference type="Pfam" id="PF24399">
    <property type="entry name" value="DUF7543"/>
    <property type="match status" value="1"/>
</dbReference>
<evidence type="ECO:0000313" key="1">
    <source>
        <dbReference type="EMBL" id="SFG03460.1"/>
    </source>
</evidence>
<protein>
    <submittedName>
        <fullName evidence="1">Uncharacterized protein</fullName>
    </submittedName>
</protein>
<dbReference type="EMBL" id="FOOQ01000001">
    <property type="protein sequence ID" value="SFG03460.1"/>
    <property type="molecule type" value="Genomic_DNA"/>
</dbReference>
<name>A0A1I2NKC9_9EURY</name>
<dbReference type="OrthoDB" id="228403at2157"/>
<reference evidence="2" key="1">
    <citation type="submission" date="2016-10" db="EMBL/GenBank/DDBJ databases">
        <authorList>
            <person name="Varghese N."/>
            <person name="Submissions S."/>
        </authorList>
    </citation>
    <scope>NUCLEOTIDE SEQUENCE [LARGE SCALE GENOMIC DNA]</scope>
    <source>
        <strain evidence="2">CGMCC 1.7739</strain>
    </source>
</reference>
<gene>
    <name evidence="1" type="ORF">SAMN04488063_1207</name>
</gene>
<proteinExistence type="predicted"/>
<evidence type="ECO:0000313" key="2">
    <source>
        <dbReference type="Proteomes" id="UP000198876"/>
    </source>
</evidence>
<keyword evidence="2" id="KW-1185">Reference proteome</keyword>
<sequence length="77" mass="9449">MSWREVRADERITEWERDDGHVTVRLRRRGDETWVVRVDQLYQDSTERRYERERVDTETEARSLAEAWMAEFDDGED</sequence>
<dbReference type="RefSeq" id="WP_092889805.1">
    <property type="nucleotide sequence ID" value="NZ_FOOQ01000001.1"/>
</dbReference>
<accession>A0A1I2NKC9</accession>